<dbReference type="RefSeq" id="WP_114512485.1">
    <property type="nucleotide sequence ID" value="NZ_QPMK01000018.1"/>
</dbReference>
<organism evidence="1 2">
    <name type="scientific">Thalassococcus profundi</name>
    <dbReference type="NCBI Taxonomy" id="2282382"/>
    <lineage>
        <taxon>Bacteria</taxon>
        <taxon>Pseudomonadati</taxon>
        <taxon>Pseudomonadota</taxon>
        <taxon>Alphaproteobacteria</taxon>
        <taxon>Rhodobacterales</taxon>
        <taxon>Roseobacteraceae</taxon>
        <taxon>Thalassococcus</taxon>
    </lineage>
</organism>
<dbReference type="AlphaFoldDB" id="A0A369TIV9"/>
<comment type="caution">
    <text evidence="1">The sequence shown here is derived from an EMBL/GenBank/DDBJ whole genome shotgun (WGS) entry which is preliminary data.</text>
</comment>
<sequence>MQTGLAATGRFETENASKYLQQLCKHFAHKVQARCDDRSGEVALGTGPCRLWANASELRVEVMAPDAEELDQAKRIVDSHLERFAFREDFTTMSWT</sequence>
<dbReference type="Gene3D" id="3.30.310.50">
    <property type="entry name" value="Alpha-D-phosphohexomutase, C-terminal domain"/>
    <property type="match status" value="1"/>
</dbReference>
<name>A0A369TIV9_9RHOB</name>
<dbReference type="InterPro" id="IPR014543">
    <property type="entry name" value="UCP028291"/>
</dbReference>
<proteinExistence type="predicted"/>
<reference evidence="1 2" key="1">
    <citation type="submission" date="2018-07" db="EMBL/GenBank/DDBJ databases">
        <title>Thalassococcus profundi sp. nov., a marine bacterium isolated from deep seawater of Okinawa Trough.</title>
        <authorList>
            <person name="Yu M."/>
        </authorList>
    </citation>
    <scope>NUCLEOTIDE SEQUENCE [LARGE SCALE GENOMIC DNA]</scope>
    <source>
        <strain evidence="1 2">WRAS1</strain>
    </source>
</reference>
<gene>
    <name evidence="1" type="ORF">DU478_18710</name>
</gene>
<accession>A0A369TIV9</accession>
<dbReference type="Proteomes" id="UP000253977">
    <property type="component" value="Unassembled WGS sequence"/>
</dbReference>
<evidence type="ECO:0000313" key="2">
    <source>
        <dbReference type="Proteomes" id="UP000253977"/>
    </source>
</evidence>
<evidence type="ECO:0000313" key="1">
    <source>
        <dbReference type="EMBL" id="RDD64762.1"/>
    </source>
</evidence>
<dbReference type="Pfam" id="PF09981">
    <property type="entry name" value="DUF2218"/>
    <property type="match status" value="1"/>
</dbReference>
<protein>
    <submittedName>
        <fullName evidence="1">DUF2218 domain-containing protein</fullName>
    </submittedName>
</protein>
<dbReference type="OrthoDB" id="9806511at2"/>
<dbReference type="PIRSF" id="PIRSF028291">
    <property type="entry name" value="UCP028291"/>
    <property type="match status" value="1"/>
</dbReference>
<dbReference type="EMBL" id="QPMK01000018">
    <property type="protein sequence ID" value="RDD64762.1"/>
    <property type="molecule type" value="Genomic_DNA"/>
</dbReference>
<keyword evidence="2" id="KW-1185">Reference proteome</keyword>